<evidence type="ECO:0000313" key="2">
    <source>
        <dbReference type="Proteomes" id="UP000011185"/>
    </source>
</evidence>
<accession>L7JS78</accession>
<dbReference type="Proteomes" id="UP000011185">
    <property type="component" value="Unassembled WGS sequence"/>
</dbReference>
<dbReference type="HOGENOM" id="CLU_3126087_0_0_1"/>
<dbReference type="VEuPathDB" id="MicrosporidiaDB:THOM_2946"/>
<organism evidence="1 2">
    <name type="scientific">Trachipleistophora hominis</name>
    <name type="common">Microsporidian parasite</name>
    <dbReference type="NCBI Taxonomy" id="72359"/>
    <lineage>
        <taxon>Eukaryota</taxon>
        <taxon>Fungi</taxon>
        <taxon>Fungi incertae sedis</taxon>
        <taxon>Microsporidia</taxon>
        <taxon>Pleistophoridae</taxon>
        <taxon>Trachipleistophora</taxon>
    </lineage>
</organism>
<dbReference type="InParanoid" id="L7JS78"/>
<gene>
    <name evidence="1" type="ORF">THOM_2946</name>
</gene>
<reference evidence="1 2" key="1">
    <citation type="journal article" date="2012" name="PLoS Pathog.">
        <title>The genome of the obligate intracellular parasite Trachipleistophora hominis: new insights into microsporidian genome dynamics and reductive evolution.</title>
        <authorList>
            <person name="Heinz E."/>
            <person name="Williams T.A."/>
            <person name="Nakjang S."/>
            <person name="Noel C.J."/>
            <person name="Swan D.C."/>
            <person name="Goldberg A.V."/>
            <person name="Harris S.R."/>
            <person name="Weinmaier T."/>
            <person name="Markert S."/>
            <person name="Becher D."/>
            <person name="Bernhardt J."/>
            <person name="Dagan T."/>
            <person name="Hacker C."/>
            <person name="Lucocq J.M."/>
            <person name="Schweder T."/>
            <person name="Rattei T."/>
            <person name="Hall N."/>
            <person name="Hirt R.P."/>
            <person name="Embley T.M."/>
        </authorList>
    </citation>
    <scope>NUCLEOTIDE SEQUENCE [LARGE SCALE GENOMIC DNA]</scope>
</reference>
<dbReference type="AlphaFoldDB" id="L7JS78"/>
<keyword evidence="2" id="KW-1185">Reference proteome</keyword>
<proteinExistence type="predicted"/>
<protein>
    <submittedName>
        <fullName evidence="1">Uncharacterized protein</fullName>
    </submittedName>
</protein>
<evidence type="ECO:0000313" key="1">
    <source>
        <dbReference type="EMBL" id="ELQ74140.1"/>
    </source>
</evidence>
<name>L7JS78_TRAHO</name>
<sequence length="50" mass="5760">MNEKNRLGEFHLVNLPDCPDTYSRNNSRDMCDGSEVIVQKTKKQVTSETM</sequence>
<dbReference type="EMBL" id="JH994070">
    <property type="protein sequence ID" value="ELQ74140.1"/>
    <property type="molecule type" value="Genomic_DNA"/>
</dbReference>